<proteinExistence type="inferred from homology"/>
<organism evidence="8 9">
    <name type="scientific">Lepidopterella palustris CBS 459.81</name>
    <dbReference type="NCBI Taxonomy" id="1314670"/>
    <lineage>
        <taxon>Eukaryota</taxon>
        <taxon>Fungi</taxon>
        <taxon>Dikarya</taxon>
        <taxon>Ascomycota</taxon>
        <taxon>Pezizomycotina</taxon>
        <taxon>Dothideomycetes</taxon>
        <taxon>Pleosporomycetidae</taxon>
        <taxon>Mytilinidiales</taxon>
        <taxon>Argynnaceae</taxon>
        <taxon>Lepidopterella</taxon>
    </lineage>
</organism>
<comment type="function">
    <text evidence="6">Inhibits the enzyme activity of ATPase.</text>
</comment>
<evidence type="ECO:0000256" key="3">
    <source>
        <dbReference type="ARBA" id="ARBA00022946"/>
    </source>
</evidence>
<evidence type="ECO:0000313" key="8">
    <source>
        <dbReference type="EMBL" id="OCK84828.1"/>
    </source>
</evidence>
<evidence type="ECO:0000256" key="1">
    <source>
        <dbReference type="ARBA" id="ARBA00004173"/>
    </source>
</evidence>
<evidence type="ECO:0000256" key="2">
    <source>
        <dbReference type="ARBA" id="ARBA00010901"/>
    </source>
</evidence>
<dbReference type="AlphaFoldDB" id="A0A8E2JJL1"/>
<dbReference type="Pfam" id="PF04568">
    <property type="entry name" value="IATP"/>
    <property type="match status" value="1"/>
</dbReference>
<dbReference type="InterPro" id="IPR007648">
    <property type="entry name" value="ATPase_inhibitor_mt"/>
</dbReference>
<feature type="region of interest" description="Disordered" evidence="7">
    <location>
        <begin position="23"/>
        <end position="49"/>
    </location>
</feature>
<keyword evidence="9" id="KW-1185">Reference proteome</keyword>
<keyword evidence="4" id="KW-0175">Coiled coil</keyword>
<gene>
    <name evidence="8" type="ORF">K432DRAFT_288086</name>
</gene>
<keyword evidence="5" id="KW-0496">Mitochondrion</keyword>
<name>A0A8E2JJL1_9PEZI</name>
<dbReference type="Gene3D" id="1.20.5.500">
    <property type="entry name" value="Single helix bin"/>
    <property type="match status" value="1"/>
</dbReference>
<evidence type="ECO:0000256" key="5">
    <source>
        <dbReference type="ARBA" id="ARBA00023128"/>
    </source>
</evidence>
<dbReference type="OrthoDB" id="5532350at2759"/>
<reference evidence="8 9" key="1">
    <citation type="journal article" date="2016" name="Nat. Commun.">
        <title>Ectomycorrhizal ecology is imprinted in the genome of the dominant symbiotic fungus Cenococcum geophilum.</title>
        <authorList>
            <consortium name="DOE Joint Genome Institute"/>
            <person name="Peter M."/>
            <person name="Kohler A."/>
            <person name="Ohm R.A."/>
            <person name="Kuo A."/>
            <person name="Krutzmann J."/>
            <person name="Morin E."/>
            <person name="Arend M."/>
            <person name="Barry K.W."/>
            <person name="Binder M."/>
            <person name="Choi C."/>
            <person name="Clum A."/>
            <person name="Copeland A."/>
            <person name="Grisel N."/>
            <person name="Haridas S."/>
            <person name="Kipfer T."/>
            <person name="LaButti K."/>
            <person name="Lindquist E."/>
            <person name="Lipzen A."/>
            <person name="Maire R."/>
            <person name="Meier B."/>
            <person name="Mihaltcheva S."/>
            <person name="Molinier V."/>
            <person name="Murat C."/>
            <person name="Poggeler S."/>
            <person name="Quandt C.A."/>
            <person name="Sperisen C."/>
            <person name="Tritt A."/>
            <person name="Tisserant E."/>
            <person name="Crous P.W."/>
            <person name="Henrissat B."/>
            <person name="Nehls U."/>
            <person name="Egli S."/>
            <person name="Spatafora J.W."/>
            <person name="Grigoriev I.V."/>
            <person name="Martin F.M."/>
        </authorList>
    </citation>
    <scope>NUCLEOTIDE SEQUENCE [LARGE SCALE GENOMIC DNA]</scope>
    <source>
        <strain evidence="8 9">CBS 459.81</strain>
    </source>
</reference>
<evidence type="ECO:0000256" key="4">
    <source>
        <dbReference type="ARBA" id="ARBA00023054"/>
    </source>
</evidence>
<dbReference type="Proteomes" id="UP000250266">
    <property type="component" value="Unassembled WGS sequence"/>
</dbReference>
<dbReference type="GO" id="GO:0005739">
    <property type="term" value="C:mitochondrion"/>
    <property type="evidence" value="ECO:0007669"/>
    <property type="project" value="UniProtKB-SubCell"/>
</dbReference>
<dbReference type="GO" id="GO:0042030">
    <property type="term" value="F:ATPase inhibitor activity"/>
    <property type="evidence" value="ECO:0007669"/>
    <property type="project" value="InterPro"/>
</dbReference>
<accession>A0A8E2JJL1</accession>
<feature type="compositionally biased region" description="Polar residues" evidence="7">
    <location>
        <begin position="23"/>
        <end position="34"/>
    </location>
</feature>
<dbReference type="PANTHER" id="PTHR48417:SF1">
    <property type="entry name" value="ATP SYNTHASE F1 SUBUNIT EPSILON"/>
    <property type="match status" value="1"/>
</dbReference>
<evidence type="ECO:0000313" key="9">
    <source>
        <dbReference type="Proteomes" id="UP000250266"/>
    </source>
</evidence>
<comment type="similarity">
    <text evidence="2 6">Belongs to the ATPase inhibitor family.</text>
</comment>
<protein>
    <recommendedName>
        <fullName evidence="6">ATPase inhibitor, mitochondrial</fullName>
    </recommendedName>
</protein>
<sequence length="105" mass="11851">MFRTQITRTARPVAAQRFLTTTSKLMSSGDTGSGYSRPGGERAGDAFTKRERAAEDRFIKQEERAKLLAIREKLAAQKKHIEELDKHMYIPPSSISISIRLTPPF</sequence>
<dbReference type="PANTHER" id="PTHR48417">
    <property type="entry name" value="ATP SYNTHASE F1 SUBUNIT EPSILON"/>
    <property type="match status" value="1"/>
</dbReference>
<feature type="compositionally biased region" description="Basic and acidic residues" evidence="7">
    <location>
        <begin position="39"/>
        <end position="49"/>
    </location>
</feature>
<evidence type="ECO:0000256" key="7">
    <source>
        <dbReference type="SAM" id="MobiDB-lite"/>
    </source>
</evidence>
<evidence type="ECO:0000256" key="6">
    <source>
        <dbReference type="RuleBase" id="RU368087"/>
    </source>
</evidence>
<comment type="subcellular location">
    <subcellularLocation>
        <location evidence="1">Mitochondrion</location>
    </subcellularLocation>
</comment>
<dbReference type="EMBL" id="KV744829">
    <property type="protein sequence ID" value="OCK84828.1"/>
    <property type="molecule type" value="Genomic_DNA"/>
</dbReference>
<keyword evidence="3" id="KW-0809">Transit peptide</keyword>